<evidence type="ECO:0000313" key="1">
    <source>
        <dbReference type="EMBL" id="CAK9311595.1"/>
    </source>
</evidence>
<gene>
    <name evidence="1" type="ORF">CITCOLO1_LOCUS3255</name>
</gene>
<keyword evidence="2" id="KW-1185">Reference proteome</keyword>
<accession>A0ABP0XTW0</accession>
<sequence length="110" mass="12214">MEKRMTTFSSDFPFVYCYLYLEISTNIPVPLISSQMRSFEEKTEKNGSKAYACFSALIAETMFNLNLSLVKNSNMKKGTIPIVGVTVTSSSPSSLHKVVGCSICSPHDTW</sequence>
<evidence type="ECO:0000313" key="2">
    <source>
        <dbReference type="Proteomes" id="UP001642487"/>
    </source>
</evidence>
<proteinExistence type="predicted"/>
<name>A0ABP0XTW0_9ROSI</name>
<dbReference type="EMBL" id="OZ021744">
    <property type="protein sequence ID" value="CAK9311595.1"/>
    <property type="molecule type" value="Genomic_DNA"/>
</dbReference>
<organism evidence="1 2">
    <name type="scientific">Citrullus colocynthis</name>
    <name type="common">colocynth</name>
    <dbReference type="NCBI Taxonomy" id="252529"/>
    <lineage>
        <taxon>Eukaryota</taxon>
        <taxon>Viridiplantae</taxon>
        <taxon>Streptophyta</taxon>
        <taxon>Embryophyta</taxon>
        <taxon>Tracheophyta</taxon>
        <taxon>Spermatophyta</taxon>
        <taxon>Magnoliopsida</taxon>
        <taxon>eudicotyledons</taxon>
        <taxon>Gunneridae</taxon>
        <taxon>Pentapetalae</taxon>
        <taxon>rosids</taxon>
        <taxon>fabids</taxon>
        <taxon>Cucurbitales</taxon>
        <taxon>Cucurbitaceae</taxon>
        <taxon>Benincaseae</taxon>
        <taxon>Citrullus</taxon>
    </lineage>
</organism>
<protein>
    <submittedName>
        <fullName evidence="1">Uncharacterized protein</fullName>
    </submittedName>
</protein>
<reference evidence="1 2" key="1">
    <citation type="submission" date="2024-03" db="EMBL/GenBank/DDBJ databases">
        <authorList>
            <person name="Gkanogiannis A."/>
            <person name="Becerra Lopez-Lavalle L."/>
        </authorList>
    </citation>
    <scope>NUCLEOTIDE SEQUENCE [LARGE SCALE GENOMIC DNA]</scope>
</reference>
<dbReference type="Proteomes" id="UP001642487">
    <property type="component" value="Chromosome 10"/>
</dbReference>